<keyword evidence="3" id="KW-1185">Reference proteome</keyword>
<accession>A0A839HA97</accession>
<keyword evidence="1" id="KW-1133">Transmembrane helix</keyword>
<feature type="transmembrane region" description="Helical" evidence="1">
    <location>
        <begin position="12"/>
        <end position="37"/>
    </location>
</feature>
<dbReference type="AlphaFoldDB" id="A0A839HA97"/>
<protein>
    <submittedName>
        <fullName evidence="2">Uncharacterized protein</fullName>
    </submittedName>
</protein>
<keyword evidence="1" id="KW-0472">Membrane</keyword>
<dbReference type="Proteomes" id="UP000548632">
    <property type="component" value="Unassembled WGS sequence"/>
</dbReference>
<dbReference type="RefSeq" id="WP_182583189.1">
    <property type="nucleotide sequence ID" value="NZ_JABVCQ010000008.1"/>
</dbReference>
<dbReference type="EMBL" id="JABVCQ010000008">
    <property type="protein sequence ID" value="MBB1125644.1"/>
    <property type="molecule type" value="Genomic_DNA"/>
</dbReference>
<gene>
    <name evidence="2" type="ORF">HUK38_05270</name>
</gene>
<keyword evidence="1" id="KW-0812">Transmembrane</keyword>
<comment type="caution">
    <text evidence="2">The sequence shown here is derived from an EMBL/GenBank/DDBJ whole genome shotgun (WGS) entry which is preliminary data.</text>
</comment>
<evidence type="ECO:0000313" key="2">
    <source>
        <dbReference type="EMBL" id="MBB1125644.1"/>
    </source>
</evidence>
<sequence length="52" mass="5765">MFNTFLAPFTDPLFHLPLVTGLLLAGVLPVIGTALMLRDEWFSGIWPPPARN</sequence>
<name>A0A839HA97_9GAMM</name>
<organism evidence="2 3">
    <name type="scientific">Thiospirillum jenense</name>
    <dbReference type="NCBI Taxonomy" id="1653858"/>
    <lineage>
        <taxon>Bacteria</taxon>
        <taxon>Pseudomonadati</taxon>
        <taxon>Pseudomonadota</taxon>
        <taxon>Gammaproteobacteria</taxon>
        <taxon>Chromatiales</taxon>
        <taxon>Chromatiaceae</taxon>
        <taxon>Thiospirillum</taxon>
    </lineage>
</organism>
<reference evidence="2 3" key="1">
    <citation type="journal article" date="2020" name="Arch. Microbiol.">
        <title>The genome sequence of the giant phototrophic gammaproteobacterium Thiospirillum jenense gives insight into its physiological properties and phylogenetic relationships.</title>
        <authorList>
            <person name="Imhoff J.F."/>
            <person name="Meyer T.E."/>
            <person name="Kyndt J.A."/>
        </authorList>
    </citation>
    <scope>NUCLEOTIDE SEQUENCE [LARGE SCALE GENOMIC DNA]</scope>
    <source>
        <strain evidence="2 3">DSM 216</strain>
    </source>
</reference>
<evidence type="ECO:0000313" key="3">
    <source>
        <dbReference type="Proteomes" id="UP000548632"/>
    </source>
</evidence>
<proteinExistence type="predicted"/>
<evidence type="ECO:0000256" key="1">
    <source>
        <dbReference type="SAM" id="Phobius"/>
    </source>
</evidence>